<reference evidence="3" key="1">
    <citation type="submission" date="2016-11" db="EMBL/GenBank/DDBJ databases">
        <authorList>
            <person name="Shukria A."/>
            <person name="Stevens D.C."/>
        </authorList>
    </citation>
    <scope>NUCLEOTIDE SEQUENCE [LARGE SCALE GENOMIC DNA]</scope>
    <source>
        <strain evidence="3">Cbfe23</strain>
    </source>
</reference>
<dbReference type="Pfam" id="PF13561">
    <property type="entry name" value="adh_short_C2"/>
    <property type="match status" value="1"/>
</dbReference>
<evidence type="ECO:0000256" key="1">
    <source>
        <dbReference type="ARBA" id="ARBA00006484"/>
    </source>
</evidence>
<dbReference type="EMBL" id="MPIN01000003">
    <property type="protein sequence ID" value="OJH39889.1"/>
    <property type="molecule type" value="Genomic_DNA"/>
</dbReference>
<dbReference type="PRINTS" id="PR00081">
    <property type="entry name" value="GDHRDH"/>
</dbReference>
<dbReference type="InterPro" id="IPR002347">
    <property type="entry name" value="SDR_fam"/>
</dbReference>
<dbReference type="Gene3D" id="3.40.50.720">
    <property type="entry name" value="NAD(P)-binding Rossmann-like Domain"/>
    <property type="match status" value="1"/>
</dbReference>
<dbReference type="AlphaFoldDB" id="A0A1L9BCD2"/>
<protein>
    <submittedName>
        <fullName evidence="2">Oxidoreductase</fullName>
    </submittedName>
</protein>
<dbReference type="FunFam" id="3.40.50.720:FF:000084">
    <property type="entry name" value="Short-chain dehydrogenase reductase"/>
    <property type="match status" value="1"/>
</dbReference>
<dbReference type="PROSITE" id="PS00061">
    <property type="entry name" value="ADH_SHORT"/>
    <property type="match status" value="1"/>
</dbReference>
<keyword evidence="3" id="KW-1185">Reference proteome</keyword>
<dbReference type="STRING" id="83449.BON30_12420"/>
<dbReference type="InterPro" id="IPR020904">
    <property type="entry name" value="Sc_DH/Rdtase_CS"/>
</dbReference>
<organism evidence="2 3">
    <name type="scientific">Cystobacter ferrugineus</name>
    <dbReference type="NCBI Taxonomy" id="83449"/>
    <lineage>
        <taxon>Bacteria</taxon>
        <taxon>Pseudomonadati</taxon>
        <taxon>Myxococcota</taxon>
        <taxon>Myxococcia</taxon>
        <taxon>Myxococcales</taxon>
        <taxon>Cystobacterineae</taxon>
        <taxon>Archangiaceae</taxon>
        <taxon>Cystobacter</taxon>
    </lineage>
</organism>
<dbReference type="RefSeq" id="WP_071898519.1">
    <property type="nucleotide sequence ID" value="NZ_MPIN01000003.1"/>
</dbReference>
<evidence type="ECO:0000313" key="2">
    <source>
        <dbReference type="EMBL" id="OJH39889.1"/>
    </source>
</evidence>
<dbReference type="GO" id="GO:0016616">
    <property type="term" value="F:oxidoreductase activity, acting on the CH-OH group of donors, NAD or NADP as acceptor"/>
    <property type="evidence" value="ECO:0007669"/>
    <property type="project" value="TreeGrafter"/>
</dbReference>
<sequence length="261" mass="27899">MMGNDNLEGRRVVLTGGASGIGRVTAEAFLRAGSRVAIIDRDEEALRRVLEELGPGVSGFAADVSEPASLREAFVGVDRVLGGVDVLIANAGISVRRPFLECSPEEWRRVISVNLDGVFFCAREAAMRMMAGVGGVLLLMGSTNGLVGYPYYASYNASKAGVIELARSLAIELAPKVRVNAICPGYVMTPMQEREYTPAMLEQVNAKIPLRRHARPEEISELFLFLASDRARYIHGQALVIDGGELAGGLASSGVSSEGRT</sequence>
<evidence type="ECO:0000313" key="3">
    <source>
        <dbReference type="Proteomes" id="UP000182229"/>
    </source>
</evidence>
<dbReference type="InterPro" id="IPR036291">
    <property type="entry name" value="NAD(P)-bd_dom_sf"/>
</dbReference>
<dbReference type="PANTHER" id="PTHR42760">
    <property type="entry name" value="SHORT-CHAIN DEHYDROGENASES/REDUCTASES FAMILY MEMBER"/>
    <property type="match status" value="1"/>
</dbReference>
<accession>A0A1L9BCD2</accession>
<reference evidence="2 3" key="2">
    <citation type="submission" date="2016-12" db="EMBL/GenBank/DDBJ databases">
        <title>Draft Genome Sequence of Cystobacter ferrugineus Strain Cbfe23.</title>
        <authorList>
            <person name="Akbar S."/>
            <person name="Dowd S.E."/>
            <person name="Stevens D.C."/>
        </authorList>
    </citation>
    <scope>NUCLEOTIDE SEQUENCE [LARGE SCALE GENOMIC DNA]</scope>
    <source>
        <strain evidence="2 3">Cbfe23</strain>
    </source>
</reference>
<comment type="similarity">
    <text evidence="1">Belongs to the short-chain dehydrogenases/reductases (SDR) family.</text>
</comment>
<comment type="caution">
    <text evidence="2">The sequence shown here is derived from an EMBL/GenBank/DDBJ whole genome shotgun (WGS) entry which is preliminary data.</text>
</comment>
<dbReference type="SUPFAM" id="SSF51735">
    <property type="entry name" value="NAD(P)-binding Rossmann-fold domains"/>
    <property type="match status" value="1"/>
</dbReference>
<gene>
    <name evidence="2" type="ORF">BON30_12420</name>
</gene>
<dbReference type="PRINTS" id="PR00080">
    <property type="entry name" value="SDRFAMILY"/>
</dbReference>
<dbReference type="OrthoDB" id="9804774at2"/>
<proteinExistence type="inferred from homology"/>
<dbReference type="CDD" id="cd05233">
    <property type="entry name" value="SDR_c"/>
    <property type="match status" value="1"/>
</dbReference>
<dbReference type="NCBIfam" id="NF005559">
    <property type="entry name" value="PRK07231.1"/>
    <property type="match status" value="1"/>
</dbReference>
<name>A0A1L9BCD2_9BACT</name>
<dbReference type="Proteomes" id="UP000182229">
    <property type="component" value="Unassembled WGS sequence"/>
</dbReference>